<feature type="compositionally biased region" description="Basic and acidic residues" evidence="1">
    <location>
        <begin position="252"/>
        <end position="331"/>
    </location>
</feature>
<proteinExistence type="predicted"/>
<keyword evidence="3" id="KW-1185">Reference proteome</keyword>
<evidence type="ECO:0000256" key="1">
    <source>
        <dbReference type="SAM" id="MobiDB-lite"/>
    </source>
</evidence>
<evidence type="ECO:0000313" key="2">
    <source>
        <dbReference type="EMBL" id="CAL1408970.1"/>
    </source>
</evidence>
<feature type="region of interest" description="Disordered" evidence="1">
    <location>
        <begin position="228"/>
        <end position="342"/>
    </location>
</feature>
<gene>
    <name evidence="2" type="ORF">LTRI10_LOCUS48521</name>
</gene>
<accession>A0AAV2GHC7</accession>
<evidence type="ECO:0000313" key="3">
    <source>
        <dbReference type="Proteomes" id="UP001497516"/>
    </source>
</evidence>
<dbReference type="Proteomes" id="UP001497516">
    <property type="component" value="Chromosome 8"/>
</dbReference>
<name>A0AAV2GHC7_9ROSI</name>
<reference evidence="2 3" key="1">
    <citation type="submission" date="2024-04" db="EMBL/GenBank/DDBJ databases">
        <authorList>
            <person name="Fracassetti M."/>
        </authorList>
    </citation>
    <scope>NUCLEOTIDE SEQUENCE [LARGE SCALE GENOMIC DNA]</scope>
</reference>
<feature type="compositionally biased region" description="Basic and acidic residues" evidence="1">
    <location>
        <begin position="228"/>
        <end position="243"/>
    </location>
</feature>
<sequence length="543" mass="63778">MVLFDFKSDKHFVTSSDETTIRVCELSDPTIHPSYLRTTHWKEVGTIIILDGNDNGDGDHRAKEQYYYDGLLFFDGHGKIEGHEALTKLARHLARSGLMVSPGGCCFQDVTELGEHRDFGARYLRLNDLFSWTSHGVELARITMWPRLELKYAVPRQKKISKQPMAGGGVVASKEKYEELKRMLSKKDEELEKVANEMEDEIQKLKEEKEEELKKLREEMEETIEKKDAELRKVKRQRDEAKRPKPMVPEGVSKEKYEGLLKRMAREKDEELEKLREESEEDLQKLRDEKDGEIRKLKEEMEDASEKHEEELRKSRKEKDEVQKLLTKKNDGVQQTLKRASDDDLQKLRKEKVEEVRKLREEMREEIEKARKEKEQLELEHGRKQSWAHPPTTQQYSYDWAVHKSKRRAVPANTWSAGSIKSVYYCENTMTARFTGFFQGNISVRVVDEDTKDWPAPPRVDIFLTDIAESFDRNNWWFVKISHPDGGDVMLAYYDGDGSYTPGFRGYPTRLPIRSREFVLLTNTVFFMIYLNGEFKFAFMYRD</sequence>
<protein>
    <submittedName>
        <fullName evidence="2">Uncharacterized protein</fullName>
    </submittedName>
</protein>
<organism evidence="2 3">
    <name type="scientific">Linum trigynum</name>
    <dbReference type="NCBI Taxonomy" id="586398"/>
    <lineage>
        <taxon>Eukaryota</taxon>
        <taxon>Viridiplantae</taxon>
        <taxon>Streptophyta</taxon>
        <taxon>Embryophyta</taxon>
        <taxon>Tracheophyta</taxon>
        <taxon>Spermatophyta</taxon>
        <taxon>Magnoliopsida</taxon>
        <taxon>eudicotyledons</taxon>
        <taxon>Gunneridae</taxon>
        <taxon>Pentapetalae</taxon>
        <taxon>rosids</taxon>
        <taxon>fabids</taxon>
        <taxon>Malpighiales</taxon>
        <taxon>Linaceae</taxon>
        <taxon>Linum</taxon>
    </lineage>
</organism>
<dbReference type="AlphaFoldDB" id="A0AAV2GHC7"/>
<dbReference type="EMBL" id="OZ034821">
    <property type="protein sequence ID" value="CAL1408970.1"/>
    <property type="molecule type" value="Genomic_DNA"/>
</dbReference>